<feature type="transmembrane region" description="Helical" evidence="2">
    <location>
        <begin position="1024"/>
        <end position="1046"/>
    </location>
</feature>
<gene>
    <name evidence="3" type="ORF">C1SCF055_LOCUS38972</name>
</gene>
<evidence type="ECO:0000256" key="1">
    <source>
        <dbReference type="SAM" id="MobiDB-lite"/>
    </source>
</evidence>
<dbReference type="EMBL" id="CAMXCT020006146">
    <property type="protein sequence ID" value="CAL1167417.1"/>
    <property type="molecule type" value="Genomic_DNA"/>
</dbReference>
<dbReference type="EMBL" id="CAMXCT010006146">
    <property type="protein sequence ID" value="CAI4014042.1"/>
    <property type="molecule type" value="Genomic_DNA"/>
</dbReference>
<reference evidence="3" key="1">
    <citation type="submission" date="2022-10" db="EMBL/GenBank/DDBJ databases">
        <authorList>
            <person name="Chen Y."/>
            <person name="Dougan E. K."/>
            <person name="Chan C."/>
            <person name="Rhodes N."/>
            <person name="Thang M."/>
        </authorList>
    </citation>
    <scope>NUCLEOTIDE SEQUENCE</scope>
</reference>
<keyword evidence="2" id="KW-1133">Transmembrane helix</keyword>
<evidence type="ECO:0000313" key="4">
    <source>
        <dbReference type="EMBL" id="CAL4801354.1"/>
    </source>
</evidence>
<proteinExistence type="predicted"/>
<evidence type="ECO:0000256" key="2">
    <source>
        <dbReference type="SAM" id="Phobius"/>
    </source>
</evidence>
<dbReference type="OrthoDB" id="1412287at2759"/>
<dbReference type="CDD" id="cd09272">
    <property type="entry name" value="RNase_HI_RT_Ty1"/>
    <property type="match status" value="1"/>
</dbReference>
<keyword evidence="5" id="KW-1185">Reference proteome</keyword>
<keyword evidence="2" id="KW-0472">Membrane</keyword>
<feature type="region of interest" description="Disordered" evidence="1">
    <location>
        <begin position="1168"/>
        <end position="1228"/>
    </location>
</feature>
<keyword evidence="2" id="KW-0812">Transmembrane</keyword>
<dbReference type="AlphaFoldDB" id="A0A9P1DR89"/>
<reference evidence="4 5" key="2">
    <citation type="submission" date="2024-05" db="EMBL/GenBank/DDBJ databases">
        <authorList>
            <person name="Chen Y."/>
            <person name="Shah S."/>
            <person name="Dougan E. K."/>
            <person name="Thang M."/>
            <person name="Chan C."/>
        </authorList>
    </citation>
    <scope>NUCLEOTIDE SEQUENCE [LARGE SCALE GENOMIC DNA]</scope>
</reference>
<dbReference type="Proteomes" id="UP001152797">
    <property type="component" value="Unassembled WGS sequence"/>
</dbReference>
<evidence type="ECO:0000313" key="5">
    <source>
        <dbReference type="Proteomes" id="UP001152797"/>
    </source>
</evidence>
<comment type="caution">
    <text evidence="3">The sequence shown here is derived from an EMBL/GenBank/DDBJ whole genome shotgun (WGS) entry which is preliminary data.</text>
</comment>
<protein>
    <submittedName>
        <fullName evidence="4">Retrovirus-related Pol polyprotein from transposon RE2 (Retro element 2) (AtRE2)</fullName>
    </submittedName>
</protein>
<dbReference type="EMBL" id="CAMXCT030006146">
    <property type="protein sequence ID" value="CAL4801354.1"/>
    <property type="molecule type" value="Genomic_DNA"/>
</dbReference>
<feature type="compositionally biased region" description="Basic and acidic residues" evidence="1">
    <location>
        <begin position="1193"/>
        <end position="1203"/>
    </location>
</feature>
<sequence length="1228" mass="137086">MRRERRRDPEWTEVLASPVRAELCTIIVSFLYDQHSPVRDLPAPFRMNATPLTGTPAPSSSGPCLTVAGISAATPKGVPAFAPVRRDLLHHVSRVESPYVRVPRDEYYPKSLERVSQAGSVGDATAPHAFLGGTALCPSTSNALPCPPLKKDGIPKVHKPSVRTSTAMQLTRSRMTSENNFILDRFAALLEVFGQSSDVYRALSASPYADDHRKRLLNNYAATTVLRHLQAVQKFVTVAQQLGLDIHNWSEAQLADVLTVMQLSKSCDTDKDASGLCSLGTFTWLYKFLRTWDEVMHELQISRTRCDFLIPTMSPDGSFSVFEPLDYAGTTKIFRDMLLTPWKSWQGPHPLDKLQMQYTLHSIKATLLSFGPQLGSLVSDSDRLLQGHHQDPKRSLNLYGRDSVWGSLRYQQTVITEVQNGWRPKTAQHRGGQFPMVEPRVTLERFQKTAPEYNFLWLPFAQQVVSKEVMETDEAVYAKHRRVTHAMVISNDGNPSRPCHLDNYWKAACGAHMLHTETTFLDDWQEGAHLANLKAYSAKFLGFLTQKVDPVFYSFVHVQPKPSLRLNLGLSQDSGITPDWTIRDHQPMCLHIMHGLSQIMQDPDQALFPSLIEGVGTGFQRDIPLSNCFPLNVSEDVDEPPLSAHLTNWQSAEDDLMLTRQLVQQEIDKGWVFPFEGTLQDAQQQYPLGVALGKLGIAHSDGRPPRLVLDQTICGLNGRCVIPERSTLPSAKAGIVISPHERYTEDLLKLYSLEGRKSKSTPDVSCEDYDSQELDDAGKHRFRSAMGTLLYLCQATASWMKYEVGDPGTLEAGTNLVEAFTGADWAGDKSSETRKRHSVSSAMVYVNNRLVSSWSRTQKSIALSSCESEYLSAVSGGAEALYVSRLWSFLVEKEVQAKISCRAFSQRQGVGRLKHVETKYLWLQQQIKSGSLEMDGVATVLNISDLGTKKLTKVRRCFLMYLIGLVEFDPSTKSYVPAGADEFNLFMQKSNGPEHEADSPGGSQHVGGWIFGISSDVSEIFADFPGFMMVYALVFFLVGLACGFVLKKAIHRWELSKVINWAAEQIGNRKEITYVDDWDPERHELRQFRVLKHVDEAESGEEYFREVPGGMARFVKLDRRRRAHHGFVETDALNAYDLSDGENAEVEPMEIDEEETNLPPVAALSAAMAEADQHGELQQGDGHAGRSAGSQDHVSDSNTREYVDLPGSPESDHVPPALPLVGVDWNDN</sequence>
<evidence type="ECO:0000313" key="3">
    <source>
        <dbReference type="EMBL" id="CAI4014042.1"/>
    </source>
</evidence>
<name>A0A9P1DR89_9DINO</name>
<accession>A0A9P1DR89</accession>
<organism evidence="3">
    <name type="scientific">Cladocopium goreaui</name>
    <dbReference type="NCBI Taxonomy" id="2562237"/>
    <lineage>
        <taxon>Eukaryota</taxon>
        <taxon>Sar</taxon>
        <taxon>Alveolata</taxon>
        <taxon>Dinophyceae</taxon>
        <taxon>Suessiales</taxon>
        <taxon>Symbiodiniaceae</taxon>
        <taxon>Cladocopium</taxon>
    </lineage>
</organism>